<comment type="caution">
    <text evidence="1">The sequence shown here is derived from an EMBL/GenBank/DDBJ whole genome shotgun (WGS) entry which is preliminary data.</text>
</comment>
<dbReference type="EMBL" id="BSTJ01000001">
    <property type="protein sequence ID" value="GLY72539.1"/>
    <property type="molecule type" value="Genomic_DNA"/>
</dbReference>
<sequence>MRAWSGGTVPRTPLVFTIVIMSGPYTWSTLPEGDGVELRDTASRRSTVLRRPPPDLLEMDDIVRIEALAFREGDRPQAELFGAMDTDPLRVLTGMNWLIAFWAVLWDLRGGEPADELIRSLDYNGPWRSGAIPEREQVWRTMSQRVRSGVLAALTGNPEAHRVYEDEVRRLAPDVFLHVTLTIMDTLSRDLVRRGLDLDGMAAGLAERTRPGHVGGPSFSPPR</sequence>
<evidence type="ECO:0000313" key="1">
    <source>
        <dbReference type="EMBL" id="GLY72539.1"/>
    </source>
</evidence>
<organism evidence="1 2">
    <name type="scientific">Actinoallomurus iriomotensis</name>
    <dbReference type="NCBI Taxonomy" id="478107"/>
    <lineage>
        <taxon>Bacteria</taxon>
        <taxon>Bacillati</taxon>
        <taxon>Actinomycetota</taxon>
        <taxon>Actinomycetes</taxon>
        <taxon>Streptosporangiales</taxon>
        <taxon>Thermomonosporaceae</taxon>
        <taxon>Actinoallomurus</taxon>
    </lineage>
</organism>
<gene>
    <name evidence="1" type="ORF">Airi01_008060</name>
</gene>
<evidence type="ECO:0000313" key="2">
    <source>
        <dbReference type="Proteomes" id="UP001165135"/>
    </source>
</evidence>
<accession>A0A9W6RBF7</accession>
<name>A0A9W6RBF7_9ACTN</name>
<proteinExistence type="predicted"/>
<reference evidence="1" key="1">
    <citation type="submission" date="2023-03" db="EMBL/GenBank/DDBJ databases">
        <title>Actinoallomurus iriomotensis NBRC 103681.</title>
        <authorList>
            <person name="Ichikawa N."/>
            <person name="Sato H."/>
            <person name="Tonouchi N."/>
        </authorList>
    </citation>
    <scope>NUCLEOTIDE SEQUENCE</scope>
    <source>
        <strain evidence="1">NBRC 103681</strain>
    </source>
</reference>
<dbReference type="AlphaFoldDB" id="A0A9W6RBF7"/>
<dbReference type="Proteomes" id="UP001165135">
    <property type="component" value="Unassembled WGS sequence"/>
</dbReference>
<protein>
    <submittedName>
        <fullName evidence="1">Uncharacterized protein</fullName>
    </submittedName>
</protein>